<evidence type="ECO:0000256" key="2">
    <source>
        <dbReference type="SAM" id="SignalP"/>
    </source>
</evidence>
<comment type="caution">
    <text evidence="3">The sequence shown here is derived from an EMBL/GenBank/DDBJ whole genome shotgun (WGS) entry which is preliminary data.</text>
</comment>
<dbReference type="EMBL" id="QZWG01000018">
    <property type="protein sequence ID" value="RZB53755.1"/>
    <property type="molecule type" value="Genomic_DNA"/>
</dbReference>
<dbReference type="Gramene" id="XM_028357757.1">
    <property type="protein sequence ID" value="XP_028213558.1"/>
    <property type="gene ID" value="LOC114395889"/>
</dbReference>
<dbReference type="PANTHER" id="PTHR37908">
    <property type="entry name" value="TRANSMEMBRANE PROTEIN"/>
    <property type="match status" value="1"/>
</dbReference>
<keyword evidence="4" id="KW-1185">Reference proteome</keyword>
<feature type="signal peptide" evidence="2">
    <location>
        <begin position="1"/>
        <end position="26"/>
    </location>
</feature>
<protein>
    <submittedName>
        <fullName evidence="3">Uncharacterized protein</fullName>
    </submittedName>
</protein>
<feature type="region of interest" description="Disordered" evidence="1">
    <location>
        <begin position="50"/>
        <end position="79"/>
    </location>
</feature>
<sequence length="79" mass="8813">MGHPSLFLVQLLVTSLLFLSFDYGFGRVELTETHQDFPIRTIVKYDIADYSDPQPNTNPKNGYVLSPPSSPTPIHPPSP</sequence>
<keyword evidence="2" id="KW-0732">Signal</keyword>
<feature type="compositionally biased region" description="Pro residues" evidence="1">
    <location>
        <begin position="68"/>
        <end position="79"/>
    </location>
</feature>
<organism evidence="3 4">
    <name type="scientific">Glycine soja</name>
    <name type="common">Wild soybean</name>
    <dbReference type="NCBI Taxonomy" id="3848"/>
    <lineage>
        <taxon>Eukaryota</taxon>
        <taxon>Viridiplantae</taxon>
        <taxon>Streptophyta</taxon>
        <taxon>Embryophyta</taxon>
        <taxon>Tracheophyta</taxon>
        <taxon>Spermatophyta</taxon>
        <taxon>Magnoliopsida</taxon>
        <taxon>eudicotyledons</taxon>
        <taxon>Gunneridae</taxon>
        <taxon>Pentapetalae</taxon>
        <taxon>rosids</taxon>
        <taxon>fabids</taxon>
        <taxon>Fabales</taxon>
        <taxon>Fabaceae</taxon>
        <taxon>Papilionoideae</taxon>
        <taxon>50 kb inversion clade</taxon>
        <taxon>NPAAA clade</taxon>
        <taxon>indigoferoid/millettioid clade</taxon>
        <taxon>Phaseoleae</taxon>
        <taxon>Glycine</taxon>
        <taxon>Glycine subgen. Soja</taxon>
    </lineage>
</organism>
<evidence type="ECO:0000313" key="3">
    <source>
        <dbReference type="EMBL" id="RZB53755.1"/>
    </source>
</evidence>
<name>A0A445FXU4_GLYSO</name>
<proteinExistence type="predicted"/>
<accession>A0A445FXU4</accession>
<dbReference type="PANTHER" id="PTHR37908:SF4">
    <property type="entry name" value="PROTEIN, PUTATIVE-RELATED"/>
    <property type="match status" value="1"/>
</dbReference>
<evidence type="ECO:0000256" key="1">
    <source>
        <dbReference type="SAM" id="MobiDB-lite"/>
    </source>
</evidence>
<feature type="chain" id="PRO_5019466008" evidence="2">
    <location>
        <begin position="27"/>
        <end position="79"/>
    </location>
</feature>
<evidence type="ECO:0000313" key="4">
    <source>
        <dbReference type="Proteomes" id="UP000289340"/>
    </source>
</evidence>
<dbReference type="AlphaFoldDB" id="A0A445FXU4"/>
<reference evidence="3 4" key="1">
    <citation type="submission" date="2018-09" db="EMBL/GenBank/DDBJ databases">
        <title>A high-quality reference genome of wild soybean provides a powerful tool to mine soybean genomes.</title>
        <authorList>
            <person name="Xie M."/>
            <person name="Chung C.Y.L."/>
            <person name="Li M.-W."/>
            <person name="Wong F.-L."/>
            <person name="Chan T.-F."/>
            <person name="Lam H.-M."/>
        </authorList>
    </citation>
    <scope>NUCLEOTIDE SEQUENCE [LARGE SCALE GENOMIC DNA]</scope>
    <source>
        <strain evidence="4">cv. W05</strain>
        <tissue evidence="3">Hypocotyl of etiolated seedlings</tissue>
    </source>
</reference>
<gene>
    <name evidence="3" type="ORF">D0Y65_049627</name>
</gene>
<dbReference type="Proteomes" id="UP000289340">
    <property type="component" value="Chromosome 18"/>
</dbReference>